<keyword evidence="1" id="KW-0472">Membrane</keyword>
<dbReference type="EMBL" id="CP036276">
    <property type="protein sequence ID" value="QDU47221.1"/>
    <property type="molecule type" value="Genomic_DNA"/>
</dbReference>
<reference evidence="2 3" key="1">
    <citation type="submission" date="2019-02" db="EMBL/GenBank/DDBJ databases">
        <title>Deep-cultivation of Planctomycetes and their phenomic and genomic characterization uncovers novel biology.</title>
        <authorList>
            <person name="Wiegand S."/>
            <person name="Jogler M."/>
            <person name="Boedeker C."/>
            <person name="Pinto D."/>
            <person name="Vollmers J."/>
            <person name="Rivas-Marin E."/>
            <person name="Kohn T."/>
            <person name="Peeters S.H."/>
            <person name="Heuer A."/>
            <person name="Rast P."/>
            <person name="Oberbeckmann S."/>
            <person name="Bunk B."/>
            <person name="Jeske O."/>
            <person name="Meyerdierks A."/>
            <person name="Storesund J.E."/>
            <person name="Kallscheuer N."/>
            <person name="Luecker S."/>
            <person name="Lage O.M."/>
            <person name="Pohl T."/>
            <person name="Merkel B.J."/>
            <person name="Hornburger P."/>
            <person name="Mueller R.-W."/>
            <person name="Bruemmer F."/>
            <person name="Labrenz M."/>
            <person name="Spormann A.M."/>
            <person name="Op den Camp H."/>
            <person name="Overmann J."/>
            <person name="Amann R."/>
            <person name="Jetten M.S.M."/>
            <person name="Mascher T."/>
            <person name="Medema M.H."/>
            <person name="Devos D.P."/>
            <person name="Kaster A.-K."/>
            <person name="Ovreas L."/>
            <person name="Rohde M."/>
            <person name="Galperin M.Y."/>
            <person name="Jogler C."/>
        </authorList>
    </citation>
    <scope>NUCLEOTIDE SEQUENCE [LARGE SCALE GENOMIC DNA]</scope>
    <source>
        <strain evidence="2 3">Mal52</strain>
    </source>
</reference>
<feature type="transmembrane region" description="Helical" evidence="1">
    <location>
        <begin position="22"/>
        <end position="44"/>
    </location>
</feature>
<organism evidence="2 3">
    <name type="scientific">Symmachiella dynata</name>
    <dbReference type="NCBI Taxonomy" id="2527995"/>
    <lineage>
        <taxon>Bacteria</taxon>
        <taxon>Pseudomonadati</taxon>
        <taxon>Planctomycetota</taxon>
        <taxon>Planctomycetia</taxon>
        <taxon>Planctomycetales</taxon>
        <taxon>Planctomycetaceae</taxon>
        <taxon>Symmachiella</taxon>
    </lineage>
</organism>
<dbReference type="Proteomes" id="UP000319383">
    <property type="component" value="Chromosome"/>
</dbReference>
<keyword evidence="1" id="KW-1133">Transmembrane helix</keyword>
<protein>
    <submittedName>
        <fullName evidence="2">Uncharacterized protein</fullName>
    </submittedName>
</protein>
<accession>A0A517ZXL2</accession>
<gene>
    <name evidence="2" type="ORF">Mal52_57490</name>
</gene>
<proteinExistence type="predicted"/>
<evidence type="ECO:0000313" key="3">
    <source>
        <dbReference type="Proteomes" id="UP000319383"/>
    </source>
</evidence>
<dbReference type="AlphaFoldDB" id="A0A517ZXL2"/>
<dbReference type="KEGG" id="sdyn:Mal52_57490"/>
<evidence type="ECO:0000256" key="1">
    <source>
        <dbReference type="SAM" id="Phobius"/>
    </source>
</evidence>
<name>A0A517ZXL2_9PLAN</name>
<keyword evidence="3" id="KW-1185">Reference proteome</keyword>
<keyword evidence="1" id="KW-0812">Transmembrane</keyword>
<dbReference type="RefSeq" id="WP_197534499.1">
    <property type="nucleotide sequence ID" value="NZ_CP036276.1"/>
</dbReference>
<evidence type="ECO:0000313" key="2">
    <source>
        <dbReference type="EMBL" id="QDU47221.1"/>
    </source>
</evidence>
<sequence>MSSSETDKTQSDAAPRTISGRLVVMSMFILGVIGGTICVTYAIWHNAPFIELKKALAAEFPKSVPQIEGGQHKGSPMTLRIVMKVDFHPGEEANAPLAEAATKRIVELAQQHQDLSPYEILRIHLVKQRPQDLTSRKTIDFRVADLPDESPK</sequence>